<accession>A0A7E4VT66</accession>
<keyword evidence="2" id="KW-1185">Reference proteome</keyword>
<dbReference type="WBParaSite" id="Pan_g2469.t1">
    <property type="protein sequence ID" value="Pan_g2469.t1"/>
    <property type="gene ID" value="Pan_g2469"/>
</dbReference>
<evidence type="ECO:0000313" key="2">
    <source>
        <dbReference type="Proteomes" id="UP000492821"/>
    </source>
</evidence>
<feature type="signal peptide" evidence="1">
    <location>
        <begin position="1"/>
        <end position="25"/>
    </location>
</feature>
<dbReference type="AlphaFoldDB" id="A0A7E4VT66"/>
<evidence type="ECO:0000256" key="1">
    <source>
        <dbReference type="SAM" id="SignalP"/>
    </source>
</evidence>
<protein>
    <submittedName>
        <fullName evidence="3">Secreted RxLR effector peptide protein</fullName>
    </submittedName>
</protein>
<keyword evidence="1" id="KW-0732">Signal</keyword>
<name>A0A7E4VT66_PANRE</name>
<reference evidence="2" key="1">
    <citation type="journal article" date="2013" name="Genetics">
        <title>The draft genome and transcriptome of Panagrellus redivivus are shaped by the harsh demands of a free-living lifestyle.</title>
        <authorList>
            <person name="Srinivasan J."/>
            <person name="Dillman A.R."/>
            <person name="Macchietto M.G."/>
            <person name="Heikkinen L."/>
            <person name="Lakso M."/>
            <person name="Fracchia K.M."/>
            <person name="Antoshechkin I."/>
            <person name="Mortazavi A."/>
            <person name="Wong G."/>
            <person name="Sternberg P.W."/>
        </authorList>
    </citation>
    <scope>NUCLEOTIDE SEQUENCE [LARGE SCALE GENOMIC DNA]</scope>
    <source>
        <strain evidence="2">MT8872</strain>
    </source>
</reference>
<dbReference type="Proteomes" id="UP000492821">
    <property type="component" value="Unassembled WGS sequence"/>
</dbReference>
<sequence length="79" mass="8865">MVSVHVFILLLVAVGLALLAMPVNARHTISPSVFKAKEIKGSDAEMHGEFLDVDKQNVVDRFNWDMFLLKQQTIREGAQ</sequence>
<evidence type="ECO:0000313" key="3">
    <source>
        <dbReference type="WBParaSite" id="Pan_g2469.t1"/>
    </source>
</evidence>
<organism evidence="2 3">
    <name type="scientific">Panagrellus redivivus</name>
    <name type="common">Microworm</name>
    <dbReference type="NCBI Taxonomy" id="6233"/>
    <lineage>
        <taxon>Eukaryota</taxon>
        <taxon>Metazoa</taxon>
        <taxon>Ecdysozoa</taxon>
        <taxon>Nematoda</taxon>
        <taxon>Chromadorea</taxon>
        <taxon>Rhabditida</taxon>
        <taxon>Tylenchina</taxon>
        <taxon>Panagrolaimomorpha</taxon>
        <taxon>Panagrolaimoidea</taxon>
        <taxon>Panagrolaimidae</taxon>
        <taxon>Panagrellus</taxon>
    </lineage>
</organism>
<feature type="chain" id="PRO_5028949407" evidence="1">
    <location>
        <begin position="26"/>
        <end position="79"/>
    </location>
</feature>
<reference evidence="3" key="2">
    <citation type="submission" date="2020-10" db="UniProtKB">
        <authorList>
            <consortium name="WormBaseParasite"/>
        </authorList>
    </citation>
    <scope>IDENTIFICATION</scope>
</reference>
<proteinExistence type="predicted"/>